<dbReference type="InterPro" id="IPR044846">
    <property type="entry name" value="GH10"/>
</dbReference>
<keyword evidence="6 9" id="KW-0326">Glycosidase</keyword>
<evidence type="ECO:0000313" key="13">
    <source>
        <dbReference type="EMBL" id="QAY67270.1"/>
    </source>
</evidence>
<gene>
    <name evidence="13" type="ORF">ET464_13535</name>
</gene>
<feature type="domain" description="SLH" evidence="11">
    <location>
        <begin position="1100"/>
        <end position="1163"/>
    </location>
</feature>
<dbReference type="Pfam" id="PF06452">
    <property type="entry name" value="CBM9_1"/>
    <property type="match status" value="1"/>
</dbReference>
<evidence type="ECO:0000256" key="2">
    <source>
        <dbReference type="ARBA" id="ARBA00004851"/>
    </source>
</evidence>
<dbReference type="GO" id="GO:0031176">
    <property type="term" value="F:endo-1,4-beta-xylanase activity"/>
    <property type="evidence" value="ECO:0007669"/>
    <property type="project" value="UniProtKB-EC"/>
</dbReference>
<feature type="chain" id="PRO_5021003599" description="Beta-xylanase" evidence="10">
    <location>
        <begin position="31"/>
        <end position="1281"/>
    </location>
</feature>
<dbReference type="PROSITE" id="PS51760">
    <property type="entry name" value="GH10_2"/>
    <property type="match status" value="1"/>
</dbReference>
<dbReference type="OrthoDB" id="9809277at2"/>
<dbReference type="KEGG" id="pprt:ET464_13535"/>
<dbReference type="UniPathway" id="UPA00114"/>
<reference evidence="13 14" key="1">
    <citation type="submission" date="2019-01" db="EMBL/GenBank/DDBJ databases">
        <title>Genome sequencing of strain FW100M-2.</title>
        <authorList>
            <person name="Heo J."/>
            <person name="Kim S.-J."/>
            <person name="Kim J.-S."/>
            <person name="Hong S.-B."/>
            <person name="Kwon S.-W."/>
        </authorList>
    </citation>
    <scope>NUCLEOTIDE SEQUENCE [LARGE SCALE GENOMIC DNA]</scope>
    <source>
        <strain evidence="13 14">FW100M-2</strain>
    </source>
</reference>
<dbReference type="EMBL" id="CP035492">
    <property type="protein sequence ID" value="QAY67270.1"/>
    <property type="molecule type" value="Genomic_DNA"/>
</dbReference>
<dbReference type="Proteomes" id="UP000293568">
    <property type="component" value="Chromosome"/>
</dbReference>
<keyword evidence="4 9" id="KW-0378">Hydrolase</keyword>
<dbReference type="InterPro" id="IPR017853">
    <property type="entry name" value="GH"/>
</dbReference>
<dbReference type="GO" id="GO:0030246">
    <property type="term" value="F:carbohydrate binding"/>
    <property type="evidence" value="ECO:0007669"/>
    <property type="project" value="InterPro"/>
</dbReference>
<dbReference type="Pfam" id="PF00331">
    <property type="entry name" value="Glyco_hydro_10"/>
    <property type="match status" value="1"/>
</dbReference>
<dbReference type="EC" id="3.2.1.8" evidence="9"/>
<dbReference type="Gene3D" id="2.60.120.260">
    <property type="entry name" value="Galactose-binding domain-like"/>
    <property type="match status" value="2"/>
</dbReference>
<dbReference type="PANTHER" id="PTHR31490:SF90">
    <property type="entry name" value="ENDO-1,4-BETA-XYLANASE A"/>
    <property type="match status" value="1"/>
</dbReference>
<evidence type="ECO:0000256" key="8">
    <source>
        <dbReference type="PROSITE-ProRule" id="PRU10061"/>
    </source>
</evidence>
<dbReference type="SUPFAM" id="SSF51445">
    <property type="entry name" value="(Trans)glycosidases"/>
    <property type="match status" value="1"/>
</dbReference>
<evidence type="ECO:0000256" key="5">
    <source>
        <dbReference type="ARBA" id="ARBA00023277"/>
    </source>
</evidence>
<comment type="catalytic activity">
    <reaction evidence="1 9">
        <text>Endohydrolysis of (1-&gt;4)-beta-D-xylosidic linkages in xylans.</text>
        <dbReference type="EC" id="3.2.1.8"/>
    </reaction>
</comment>
<keyword evidence="5 9" id="KW-0119">Carbohydrate metabolism</keyword>
<evidence type="ECO:0000256" key="1">
    <source>
        <dbReference type="ARBA" id="ARBA00000681"/>
    </source>
</evidence>
<dbReference type="InterPro" id="IPR010502">
    <property type="entry name" value="Carb-bd_dom_fam9"/>
</dbReference>
<comment type="pathway">
    <text evidence="2">Glycan degradation; xylan degradation.</text>
</comment>
<dbReference type="PROSITE" id="PS00591">
    <property type="entry name" value="GH10_1"/>
    <property type="match status" value="1"/>
</dbReference>
<dbReference type="PROSITE" id="PS51272">
    <property type="entry name" value="SLH"/>
    <property type="match status" value="3"/>
</dbReference>
<protein>
    <recommendedName>
        <fullName evidence="9">Beta-xylanase</fullName>
        <ecNumber evidence="9">3.2.1.8</ecNumber>
    </recommendedName>
</protein>
<dbReference type="GO" id="GO:0045493">
    <property type="term" value="P:xylan catabolic process"/>
    <property type="evidence" value="ECO:0007669"/>
    <property type="project" value="UniProtKB-UniPathway"/>
</dbReference>
<dbReference type="PANTHER" id="PTHR31490">
    <property type="entry name" value="GLYCOSYL HYDROLASE"/>
    <property type="match status" value="1"/>
</dbReference>
<keyword evidence="14" id="KW-1185">Reference proteome</keyword>
<feature type="domain" description="SLH" evidence="11">
    <location>
        <begin position="1165"/>
        <end position="1224"/>
    </location>
</feature>
<dbReference type="RefSeq" id="WP_129441714.1">
    <property type="nucleotide sequence ID" value="NZ_CP035492.1"/>
</dbReference>
<dbReference type="InterPro" id="IPR001000">
    <property type="entry name" value="GH10_dom"/>
</dbReference>
<evidence type="ECO:0000256" key="6">
    <source>
        <dbReference type="ARBA" id="ARBA00023295"/>
    </source>
</evidence>
<dbReference type="InterPro" id="IPR001119">
    <property type="entry name" value="SLH_dom"/>
</dbReference>
<keyword evidence="3 13" id="KW-0858">Xylan degradation</keyword>
<dbReference type="PRINTS" id="PR00134">
    <property type="entry name" value="GLHYDRLASE10"/>
</dbReference>
<keyword evidence="10" id="KW-0732">Signal</keyword>
<evidence type="ECO:0000256" key="10">
    <source>
        <dbReference type="SAM" id="SignalP"/>
    </source>
</evidence>
<feature type="domain" description="GH10" evidence="12">
    <location>
        <begin position="342"/>
        <end position="670"/>
    </location>
</feature>
<feature type="domain" description="SLH" evidence="11">
    <location>
        <begin position="1227"/>
        <end position="1281"/>
    </location>
</feature>
<feature type="signal peptide" evidence="10">
    <location>
        <begin position="1"/>
        <end position="30"/>
    </location>
</feature>
<dbReference type="SUPFAM" id="SSF49344">
    <property type="entry name" value="CBD9-like"/>
    <property type="match status" value="1"/>
</dbReference>
<sequence length="1281" mass="136957">MSSKLKRVTSLWLAALLLLPLGWLAPAAKAADASSTTVYHETFADSTGVAQSSGNAVLSQVADKNFEGNDDGGALYVSSRTASYSAADFNYSDIGLADGQTYTVTVTVYVDPGETIPEGAQAYLQTADQSFGWLAGAAYKAGEPITLSGELTVGANEDTKIRVQSNDAGANVPFYIGDILIKGQPTVVYHETFADNTGVAQSSGNAVLSQVADKNFEGNDDGGALYVSSRTASYSAADFNYSDIGLADGQTYTVTVTVYVDPGETIPEGAQAYLQTADQSFGWLAGAAYKAGEPITLSGELTVGANEDTKIRVQSNDAGANVPFYIGDILIEGQQAPPDLPVQDLTPIQDVYADDFLIGSAVAEQDLADKRLELLTKHFNVATAENAMKPESLQPTKGNFTFDAADAIVNKVLDAGMQMHGHVLVWHSQTPAWMYTGSKEEVLANMQDHITTVMEHFGDKVISWDVVNEAMNDNPSNPSDWKASLRQSPWYTALGPDYVEQAFLTARAVLDAHPEWKDIKLYYNDYNEDNPNKAQAIYNMVKELNDNYAADHNGKKLIDGIGMQAHYSVNTSPDNVKASLEKFISLGVKVSISELDIGAGSGNKLSDKQAIEQGYLYAQLFNIYKAHAKDIERVTFWGMNDAASWRSDTSPLLFDNSLQAKPAYYGVIDPDTFIDEHPPEVKITKQTTASYGTPEAIDGKADAVWSKAPDIPVNQYQLTGHGATGVAKALWDEHNLYVLFQVSDQQLDDTSNNDYEQDSIEVFLDQNNAKTTSYQSDDGQYRVNYNNKTSFNPTSIAAGFESAVEVSGTNYTVEVKIPLTAITPKNGTVVGFDAQINDAKDGSRQSVASWNDLTGTGYANPSVFGELKLNGKSDTTGGNNNTPQPETGSVEINSGTVTIHPVLKTSGNVVTGVVTDDLLDKALKQATAGADGRKQVTINLPKQTGASSYEAQLPAQRLDSGDNLSLLLQTEFGTIELPSRMLSNVTNRGDQVSVRVSQVSASDLDVDAAARSAIGSRPVVELSLLSGGRTIAWNNPEAPVTVSIPYTPTADELAQPDSIVVWYIDGNGQITSVPNGRYDAATKTVTFQTTHFSAYAVAVSSKSFTDLSSVPWAQSAIEAMAARDIIKGVSASSFSPGASIKRADFIALLVRALELKGSGQSVSMFSDVHDTDYYYEELAIAKELGIAAGYEDNTFKPNSTISRQDMMVLTARALEAAGKPLAAGGTLAAYPDAAQVAGYAEESAAALVQAGIVNGKGSIIAPADSLTRAEAAVILYRIWSL</sequence>
<evidence type="ECO:0000259" key="11">
    <source>
        <dbReference type="PROSITE" id="PS51272"/>
    </source>
</evidence>
<evidence type="ECO:0000256" key="7">
    <source>
        <dbReference type="ARBA" id="ARBA00023326"/>
    </source>
</evidence>
<dbReference type="Gene3D" id="3.20.20.80">
    <property type="entry name" value="Glycosidases"/>
    <property type="match status" value="1"/>
</dbReference>
<evidence type="ECO:0000259" key="12">
    <source>
        <dbReference type="PROSITE" id="PS51760"/>
    </source>
</evidence>
<feature type="active site" description="Nucleophile" evidence="8">
    <location>
        <position position="594"/>
    </location>
</feature>
<comment type="similarity">
    <text evidence="9">Belongs to the glycosyl hydrolase 10 (cellulase F) family.</text>
</comment>
<dbReference type="InterPro" id="IPR008979">
    <property type="entry name" value="Galactose-bd-like_sf"/>
</dbReference>
<dbReference type="InterPro" id="IPR031158">
    <property type="entry name" value="GH10_AS"/>
</dbReference>
<keyword evidence="7 9" id="KW-0624">Polysaccharide degradation</keyword>
<proteinExistence type="inferred from homology"/>
<evidence type="ECO:0000256" key="4">
    <source>
        <dbReference type="ARBA" id="ARBA00022801"/>
    </source>
</evidence>
<accession>A0A4P6EVE7</accession>
<organism evidence="13 14">
    <name type="scientific">Paenibacillus protaetiae</name>
    <dbReference type="NCBI Taxonomy" id="2509456"/>
    <lineage>
        <taxon>Bacteria</taxon>
        <taxon>Bacillati</taxon>
        <taxon>Bacillota</taxon>
        <taxon>Bacilli</taxon>
        <taxon>Bacillales</taxon>
        <taxon>Paenibacillaceae</taxon>
        <taxon>Paenibacillus</taxon>
    </lineage>
</organism>
<dbReference type="CDD" id="cd00005">
    <property type="entry name" value="CBM9_like_1"/>
    <property type="match status" value="1"/>
</dbReference>
<dbReference type="SUPFAM" id="SSF49785">
    <property type="entry name" value="Galactose-binding domain-like"/>
    <property type="match status" value="2"/>
</dbReference>
<name>A0A4P6EVE7_9BACL</name>
<evidence type="ECO:0000256" key="3">
    <source>
        <dbReference type="ARBA" id="ARBA00022651"/>
    </source>
</evidence>
<dbReference type="SMART" id="SM00633">
    <property type="entry name" value="Glyco_10"/>
    <property type="match status" value="1"/>
</dbReference>
<dbReference type="Gene3D" id="2.60.40.1190">
    <property type="match status" value="1"/>
</dbReference>
<dbReference type="Pfam" id="PF00395">
    <property type="entry name" value="SLH"/>
    <property type="match status" value="3"/>
</dbReference>
<evidence type="ECO:0000256" key="9">
    <source>
        <dbReference type="RuleBase" id="RU361174"/>
    </source>
</evidence>
<evidence type="ECO:0000313" key="14">
    <source>
        <dbReference type="Proteomes" id="UP000293568"/>
    </source>
</evidence>